<dbReference type="AlphaFoldDB" id="A0A8C7SZ15"/>
<dbReference type="PROSITE" id="PS50004">
    <property type="entry name" value="C2"/>
    <property type="match status" value="2"/>
</dbReference>
<keyword evidence="3" id="KW-0472">Membrane</keyword>
<dbReference type="GO" id="GO:0042043">
    <property type="term" value="F:neurexin family protein binding"/>
    <property type="evidence" value="ECO:0007669"/>
    <property type="project" value="TreeGrafter"/>
</dbReference>
<proteinExistence type="predicted"/>
<dbReference type="SMART" id="SM00239">
    <property type="entry name" value="C2"/>
    <property type="match status" value="2"/>
</dbReference>
<accession>A0A8C7SZ15</accession>
<feature type="domain" description="C2" evidence="4">
    <location>
        <begin position="171"/>
        <end position="296"/>
    </location>
</feature>
<dbReference type="PANTHER" id="PTHR45716">
    <property type="entry name" value="BITESIZE, ISOFORM I"/>
    <property type="match status" value="1"/>
</dbReference>
<evidence type="ECO:0000259" key="5">
    <source>
        <dbReference type="PROSITE" id="PS50916"/>
    </source>
</evidence>
<reference evidence="6" key="2">
    <citation type="submission" date="2025-08" db="UniProtKB">
        <authorList>
            <consortium name="Ensembl"/>
        </authorList>
    </citation>
    <scope>IDENTIFICATION</scope>
</reference>
<organism evidence="6 7">
    <name type="scientific">Oncorhynchus mykiss</name>
    <name type="common">Rainbow trout</name>
    <name type="synonym">Salmo gairdneri</name>
    <dbReference type="NCBI Taxonomy" id="8022"/>
    <lineage>
        <taxon>Eukaryota</taxon>
        <taxon>Metazoa</taxon>
        <taxon>Chordata</taxon>
        <taxon>Craniata</taxon>
        <taxon>Vertebrata</taxon>
        <taxon>Euteleostomi</taxon>
        <taxon>Actinopterygii</taxon>
        <taxon>Neopterygii</taxon>
        <taxon>Teleostei</taxon>
        <taxon>Protacanthopterygii</taxon>
        <taxon>Salmoniformes</taxon>
        <taxon>Salmonidae</taxon>
        <taxon>Salmoninae</taxon>
        <taxon>Oncorhynchus</taxon>
    </lineage>
</organism>
<keyword evidence="2" id="KW-0677">Repeat</keyword>
<dbReference type="SUPFAM" id="SSF49562">
    <property type="entry name" value="C2 domain (Calcium/lipid-binding domain, CaLB)"/>
    <property type="match status" value="2"/>
</dbReference>
<evidence type="ECO:0000256" key="2">
    <source>
        <dbReference type="ARBA" id="ARBA00022737"/>
    </source>
</evidence>
<dbReference type="InterPro" id="IPR011011">
    <property type="entry name" value="Znf_FYVE_PHD"/>
</dbReference>
<feature type="domain" description="C2" evidence="4">
    <location>
        <begin position="298"/>
        <end position="423"/>
    </location>
</feature>
<dbReference type="Proteomes" id="UP000694395">
    <property type="component" value="Chromosome 8"/>
</dbReference>
<dbReference type="Pfam" id="PF02318">
    <property type="entry name" value="FYVE_2"/>
    <property type="match status" value="1"/>
</dbReference>
<name>A0A8C7SZ15_ONCMY</name>
<dbReference type="PANTHER" id="PTHR45716:SF1">
    <property type="entry name" value="SYNAPTOTAGMIN-LIKE PROTEIN 3"/>
    <property type="match status" value="1"/>
</dbReference>
<dbReference type="Gene3D" id="2.60.40.150">
    <property type="entry name" value="C2 domain"/>
    <property type="match status" value="2"/>
</dbReference>
<dbReference type="GO" id="GO:0006886">
    <property type="term" value="P:intracellular protein transport"/>
    <property type="evidence" value="ECO:0007669"/>
    <property type="project" value="InterPro"/>
</dbReference>
<dbReference type="GO" id="GO:0031267">
    <property type="term" value="F:small GTPase binding"/>
    <property type="evidence" value="ECO:0007669"/>
    <property type="project" value="InterPro"/>
</dbReference>
<dbReference type="SUPFAM" id="SSF57903">
    <property type="entry name" value="FYVE/PHD zinc finger"/>
    <property type="match status" value="1"/>
</dbReference>
<dbReference type="InterPro" id="IPR013083">
    <property type="entry name" value="Znf_RING/FYVE/PHD"/>
</dbReference>
<dbReference type="InterPro" id="IPR000008">
    <property type="entry name" value="C2_dom"/>
</dbReference>
<evidence type="ECO:0000256" key="1">
    <source>
        <dbReference type="ARBA" id="ARBA00004170"/>
    </source>
</evidence>
<dbReference type="FunFam" id="3.30.40.10:FF:000018">
    <property type="entry name" value="Synaptotagmin-like 5, isoform CRA_a"/>
    <property type="match status" value="1"/>
</dbReference>
<dbReference type="Pfam" id="PF00168">
    <property type="entry name" value="C2"/>
    <property type="match status" value="2"/>
</dbReference>
<evidence type="ECO:0000313" key="6">
    <source>
        <dbReference type="Ensembl" id="ENSOMYP00000071531.2"/>
    </source>
</evidence>
<sequence length="438" mass="49752">TFLQMDLGVLKALEREKVLEVLQRDKLLRSTDDDRIRRLKTELQEIRRKGAKSFARQYSERTCARCQRPLGMFWNSGAVCRGCSHRVCNKCRVGVSALDWKCTVCHAYRKVKIRSGEWFLEERAKKFPPDSGLFPLPLTCLILSEVKWQYEKGSSASSTGTDCGLLEINRVTGELKLAIAFNHITSCLEITINGCRNLAYGDIKRKKCHPYVKVYLLPEKSQSSKLKTTIKRNTTDPIYNDILQCQMESPLLSRSTLQVSVWHSATLKNKVFLGEVLVPLEGCIFKDSTTQGSNWYPLCPKVGYNSVHIGPHDVGQLTVLVTGAKNLPTKANNSQNTYVKGCLTLPGSRELVQRTPVLKKPSPAWSHQLLFSRVTPYDLQICTLELDLWDHAPFTFSDRLLGWVRMEAGSSWQLVLQTPNMWHDFSLPMQANINSRRT</sequence>
<dbReference type="GO" id="GO:0006887">
    <property type="term" value="P:exocytosis"/>
    <property type="evidence" value="ECO:0007669"/>
    <property type="project" value="TreeGrafter"/>
</dbReference>
<dbReference type="GeneTree" id="ENSGT00940000160610"/>
<feature type="domain" description="RabBD" evidence="5">
    <location>
        <begin position="4"/>
        <end position="122"/>
    </location>
</feature>
<keyword evidence="7" id="KW-1185">Reference proteome</keyword>
<dbReference type="InterPro" id="IPR041282">
    <property type="entry name" value="FYVE_2"/>
</dbReference>
<evidence type="ECO:0000259" key="4">
    <source>
        <dbReference type="PROSITE" id="PS50004"/>
    </source>
</evidence>
<evidence type="ECO:0000313" key="7">
    <source>
        <dbReference type="Proteomes" id="UP000694395"/>
    </source>
</evidence>
<reference evidence="6" key="1">
    <citation type="submission" date="2020-07" db="EMBL/GenBank/DDBJ databases">
        <title>A long reads based de novo assembly of the rainbow trout Arlee double haploid line genome.</title>
        <authorList>
            <person name="Gao G."/>
            <person name="Palti Y."/>
        </authorList>
    </citation>
    <scope>NUCLEOTIDE SEQUENCE [LARGE SCALE GENOMIC DNA]</scope>
</reference>
<dbReference type="FunFam" id="2.60.40.150:FF:000006">
    <property type="entry name" value="Synaptotagmin-like 5, isoform CRA_a"/>
    <property type="match status" value="1"/>
</dbReference>
<comment type="subcellular location">
    <subcellularLocation>
        <location evidence="1">Membrane</location>
        <topology evidence="1">Peripheral membrane protein</topology>
    </subcellularLocation>
</comment>
<dbReference type="PROSITE" id="PS50916">
    <property type="entry name" value="RABBD"/>
    <property type="match status" value="1"/>
</dbReference>
<dbReference type="InterPro" id="IPR010911">
    <property type="entry name" value="Rab_BD"/>
</dbReference>
<dbReference type="Gene3D" id="3.30.40.10">
    <property type="entry name" value="Zinc/RING finger domain, C3HC4 (zinc finger)"/>
    <property type="match status" value="1"/>
</dbReference>
<reference evidence="6" key="3">
    <citation type="submission" date="2025-09" db="UniProtKB">
        <authorList>
            <consortium name="Ensembl"/>
        </authorList>
    </citation>
    <scope>IDENTIFICATION</scope>
</reference>
<dbReference type="GO" id="GO:0005886">
    <property type="term" value="C:plasma membrane"/>
    <property type="evidence" value="ECO:0007669"/>
    <property type="project" value="TreeGrafter"/>
</dbReference>
<dbReference type="InterPro" id="IPR035892">
    <property type="entry name" value="C2_domain_sf"/>
</dbReference>
<protein>
    <submittedName>
        <fullName evidence="6">Synaptotagmin like 3</fullName>
    </submittedName>
</protein>
<evidence type="ECO:0000256" key="3">
    <source>
        <dbReference type="ARBA" id="ARBA00023136"/>
    </source>
</evidence>
<dbReference type="GO" id="GO:0070382">
    <property type="term" value="C:exocytic vesicle"/>
    <property type="evidence" value="ECO:0007669"/>
    <property type="project" value="TreeGrafter"/>
</dbReference>
<dbReference type="Ensembl" id="ENSOMYT00000077879.2">
    <property type="protein sequence ID" value="ENSOMYP00000071531.2"/>
    <property type="gene ID" value="ENSOMYG00000033056.2"/>
</dbReference>